<dbReference type="Proteomes" id="UP000740883">
    <property type="component" value="Unassembled WGS sequence"/>
</dbReference>
<dbReference type="InterPro" id="IPR036388">
    <property type="entry name" value="WH-like_DNA-bd_sf"/>
</dbReference>
<feature type="domain" description="Transposase Tc1-like" evidence="1">
    <location>
        <begin position="69"/>
        <end position="136"/>
    </location>
</feature>
<evidence type="ECO:0000259" key="1">
    <source>
        <dbReference type="Pfam" id="PF01498"/>
    </source>
</evidence>
<dbReference type="GO" id="GO:0015074">
    <property type="term" value="P:DNA integration"/>
    <property type="evidence" value="ECO:0007669"/>
    <property type="project" value="InterPro"/>
</dbReference>
<evidence type="ECO:0000313" key="3">
    <source>
        <dbReference type="Proteomes" id="UP000740883"/>
    </source>
</evidence>
<dbReference type="Pfam" id="PF01498">
    <property type="entry name" value="HTH_Tnp_Tc3_2"/>
    <property type="match status" value="1"/>
</dbReference>
<dbReference type="Gene3D" id="1.10.10.10">
    <property type="entry name" value="Winged helix-like DNA-binding domain superfamily/Winged helix DNA-binding domain"/>
    <property type="match status" value="1"/>
</dbReference>
<dbReference type="AlphaFoldDB" id="A0A9P6GVZ5"/>
<dbReference type="SUPFAM" id="SSF46689">
    <property type="entry name" value="Homeodomain-like"/>
    <property type="match status" value="1"/>
</dbReference>
<gene>
    <name evidence="2" type="ORF">NGRA_2794</name>
</gene>
<dbReference type="EMBL" id="SBJO01000387">
    <property type="protein sequence ID" value="KAF9761201.1"/>
    <property type="molecule type" value="Genomic_DNA"/>
</dbReference>
<accession>A0A9P6GVZ5</accession>
<dbReference type="GO" id="GO:0006313">
    <property type="term" value="P:DNA transposition"/>
    <property type="evidence" value="ECO:0007669"/>
    <property type="project" value="InterPro"/>
</dbReference>
<dbReference type="OrthoDB" id="5598724at2759"/>
<dbReference type="InterPro" id="IPR009057">
    <property type="entry name" value="Homeodomain-like_sf"/>
</dbReference>
<name>A0A9P6GVZ5_9MICR</name>
<protein>
    <recommendedName>
        <fullName evidence="1">Transposase Tc1-like domain-containing protein</fullName>
    </recommendedName>
</protein>
<keyword evidence="3" id="KW-1185">Reference proteome</keyword>
<proteinExistence type="predicted"/>
<sequence length="139" mass="16198">MKLTPMIRSKILYLYDENVLQKDIAKKVSVHLSTVSKTIKKYLETGLIEHLKRTGRPNILDSKDLSLIEKIIFKNPKLSLRKVAGKLKEKPRKTVSHMTIKKWHNKNNRFAYSPIKKPLLSKNNIISRHKLAEDYTSSF</sequence>
<organism evidence="2 3">
    <name type="scientific">Nosema granulosis</name>
    <dbReference type="NCBI Taxonomy" id="83296"/>
    <lineage>
        <taxon>Eukaryota</taxon>
        <taxon>Fungi</taxon>
        <taxon>Fungi incertae sedis</taxon>
        <taxon>Microsporidia</taxon>
        <taxon>Nosematidae</taxon>
        <taxon>Nosema</taxon>
    </lineage>
</organism>
<reference evidence="2 3" key="1">
    <citation type="journal article" date="2020" name="Genome Biol. Evol.">
        <title>Comparative genomics of strictly vertically transmitted, feminizing microsporidia endosymbionts of amphipod crustaceans.</title>
        <authorList>
            <person name="Cormier A."/>
            <person name="Chebbi M.A."/>
            <person name="Giraud I."/>
            <person name="Wattier R."/>
            <person name="Teixeira M."/>
            <person name="Gilbert C."/>
            <person name="Rigaud T."/>
            <person name="Cordaux R."/>
        </authorList>
    </citation>
    <scope>NUCLEOTIDE SEQUENCE [LARGE SCALE GENOMIC DNA]</scope>
    <source>
        <strain evidence="2 3">Ou3-Ou53</strain>
    </source>
</reference>
<evidence type="ECO:0000313" key="2">
    <source>
        <dbReference type="EMBL" id="KAF9761201.1"/>
    </source>
</evidence>
<dbReference type="GO" id="GO:0003677">
    <property type="term" value="F:DNA binding"/>
    <property type="evidence" value="ECO:0007669"/>
    <property type="project" value="InterPro"/>
</dbReference>
<comment type="caution">
    <text evidence="2">The sequence shown here is derived from an EMBL/GenBank/DDBJ whole genome shotgun (WGS) entry which is preliminary data.</text>
</comment>
<dbReference type="InterPro" id="IPR002492">
    <property type="entry name" value="Transposase_Tc1-like"/>
</dbReference>
<dbReference type="Pfam" id="PF13384">
    <property type="entry name" value="HTH_23"/>
    <property type="match status" value="1"/>
</dbReference>